<feature type="transmembrane region" description="Helical" evidence="1">
    <location>
        <begin position="126"/>
        <end position="146"/>
    </location>
</feature>
<comment type="caution">
    <text evidence="2">The sequence shown here is derived from an EMBL/GenBank/DDBJ whole genome shotgun (WGS) entry which is preliminary data.</text>
</comment>
<evidence type="ECO:0000313" key="3">
    <source>
        <dbReference type="Proteomes" id="UP001589838"/>
    </source>
</evidence>
<keyword evidence="1" id="KW-0812">Transmembrane</keyword>
<keyword evidence="1" id="KW-1133">Transmembrane helix</keyword>
<organism evidence="2 3">
    <name type="scientific">Halalkalibacter kiskunsagensis</name>
    <dbReference type="NCBI Taxonomy" id="1548599"/>
    <lineage>
        <taxon>Bacteria</taxon>
        <taxon>Bacillati</taxon>
        <taxon>Bacillota</taxon>
        <taxon>Bacilli</taxon>
        <taxon>Bacillales</taxon>
        <taxon>Bacillaceae</taxon>
        <taxon>Halalkalibacter</taxon>
    </lineage>
</organism>
<keyword evidence="1" id="KW-0472">Membrane</keyword>
<feature type="transmembrane region" description="Helical" evidence="1">
    <location>
        <begin position="166"/>
        <end position="187"/>
    </location>
</feature>
<feature type="transmembrane region" description="Helical" evidence="1">
    <location>
        <begin position="284"/>
        <end position="305"/>
    </location>
</feature>
<feature type="transmembrane region" description="Helical" evidence="1">
    <location>
        <begin position="30"/>
        <end position="63"/>
    </location>
</feature>
<accession>A0ABV6KD85</accession>
<protein>
    <recommendedName>
        <fullName evidence="4">Citrate transporter-like domain-containing protein</fullName>
    </recommendedName>
</protein>
<feature type="transmembrane region" description="Helical" evidence="1">
    <location>
        <begin position="451"/>
        <end position="469"/>
    </location>
</feature>
<feature type="transmembrane region" description="Helical" evidence="1">
    <location>
        <begin position="199"/>
        <end position="219"/>
    </location>
</feature>
<keyword evidence="3" id="KW-1185">Reference proteome</keyword>
<evidence type="ECO:0008006" key="4">
    <source>
        <dbReference type="Google" id="ProtNLM"/>
    </source>
</evidence>
<proteinExistence type="predicted"/>
<dbReference type="Proteomes" id="UP001589838">
    <property type="component" value="Unassembled WGS sequence"/>
</dbReference>
<feature type="transmembrane region" description="Helical" evidence="1">
    <location>
        <begin position="401"/>
        <end position="423"/>
    </location>
</feature>
<dbReference type="RefSeq" id="WP_335958500.1">
    <property type="nucleotide sequence ID" value="NZ_JAXBLX010000002.1"/>
</dbReference>
<reference evidence="2 3" key="1">
    <citation type="submission" date="2024-09" db="EMBL/GenBank/DDBJ databases">
        <authorList>
            <person name="Sun Q."/>
            <person name="Mori K."/>
        </authorList>
    </citation>
    <scope>NUCLEOTIDE SEQUENCE [LARGE SCALE GENOMIC DNA]</scope>
    <source>
        <strain evidence="2 3">NCAIM B.02610</strain>
    </source>
</reference>
<dbReference type="EMBL" id="JBHLUX010000030">
    <property type="protein sequence ID" value="MFC0471270.1"/>
    <property type="molecule type" value="Genomic_DNA"/>
</dbReference>
<gene>
    <name evidence="2" type="ORF">ACFFHM_12430</name>
</gene>
<evidence type="ECO:0000256" key="1">
    <source>
        <dbReference type="SAM" id="Phobius"/>
    </source>
</evidence>
<name>A0ABV6KD85_9BACI</name>
<feature type="transmembrane region" description="Helical" evidence="1">
    <location>
        <begin position="75"/>
        <end position="96"/>
    </location>
</feature>
<evidence type="ECO:0000313" key="2">
    <source>
        <dbReference type="EMBL" id="MFC0471270.1"/>
    </source>
</evidence>
<feature type="transmembrane region" description="Helical" evidence="1">
    <location>
        <begin position="368"/>
        <end position="394"/>
    </location>
</feature>
<sequence>MLKYLFGFAICLYLISNVISHPLLDLVISLTALLAVLCSLLFVKKLVLLFGIIFLTLGCTLLITSESSTGSYVMSFGEMLNLLTLFAVIPVLALPIKLGNYAKEVQAVIQKKISNSGQLYMVSSGISFFLSSFMNLAALPMTYYAIRSSADIFAIKNKERFISRSITHGFAMPLLWTPVTPIVGIVIEMTGVSFTSVLPMLIILSVIGLLLDWVTANFLSKRNTPTKKGLEASTNNSVTQVKREISAASEVQYDSSNSKRLVHILIAVLLLNCVIVVFDLVFSLSFLFLVSILVIPFSFVWSLLLKKGKSYFTGLKEHFKTHLPKMKDQFFLFLTAGFFISTISISGADKTVNTYLGGVIDLIGVNIFLVLLPFIPVMLAFIGIHPAVVFALIAEAINPSLLGLSPIVLTVAMLGGAVPAFLMGPYNATVGVMSNIINTSPFKISNWNFQFTYLYMIILIVFLQILQYIM</sequence>
<feature type="transmembrane region" description="Helical" evidence="1">
    <location>
        <begin position="330"/>
        <end position="348"/>
    </location>
</feature>
<feature type="transmembrane region" description="Helical" evidence="1">
    <location>
        <begin position="261"/>
        <end position="278"/>
    </location>
</feature>